<reference evidence="3 4" key="1">
    <citation type="submission" date="2024-05" db="EMBL/GenBank/DDBJ databases">
        <title>Genome sequencing and assembly of Indian major carp, Cirrhinus mrigala (Hamilton, 1822).</title>
        <authorList>
            <person name="Mohindra V."/>
            <person name="Chowdhury L.M."/>
            <person name="Lal K."/>
            <person name="Jena J.K."/>
        </authorList>
    </citation>
    <scope>NUCLEOTIDE SEQUENCE [LARGE SCALE GENOMIC DNA]</scope>
    <source>
        <strain evidence="3">CM1030</strain>
        <tissue evidence="3">Blood</tissue>
    </source>
</reference>
<proteinExistence type="inferred from homology"/>
<feature type="non-terminal residue" evidence="3">
    <location>
        <position position="1"/>
    </location>
</feature>
<evidence type="ECO:0000313" key="3">
    <source>
        <dbReference type="EMBL" id="KAL0182454.1"/>
    </source>
</evidence>
<dbReference type="Pfam" id="PF00135">
    <property type="entry name" value="COesterase"/>
    <property type="match status" value="1"/>
</dbReference>
<feature type="domain" description="Carboxylesterase type B" evidence="2">
    <location>
        <begin position="1"/>
        <end position="56"/>
    </location>
</feature>
<dbReference type="EMBL" id="JAMKFB020000010">
    <property type="protein sequence ID" value="KAL0182454.1"/>
    <property type="molecule type" value="Genomic_DNA"/>
</dbReference>
<dbReference type="PANTHER" id="PTHR43903">
    <property type="entry name" value="NEUROLIGIN"/>
    <property type="match status" value="1"/>
</dbReference>
<gene>
    <name evidence="3" type="ORF">M9458_021829</name>
</gene>
<dbReference type="AlphaFoldDB" id="A0ABD0Q8G4"/>
<dbReference type="InterPro" id="IPR051093">
    <property type="entry name" value="Neuroligin/BSAL"/>
</dbReference>
<keyword evidence="4" id="KW-1185">Reference proteome</keyword>
<evidence type="ECO:0000259" key="2">
    <source>
        <dbReference type="Pfam" id="PF00135"/>
    </source>
</evidence>
<name>A0ABD0Q8G4_CIRMR</name>
<evidence type="ECO:0000313" key="4">
    <source>
        <dbReference type="Proteomes" id="UP001529510"/>
    </source>
</evidence>
<feature type="non-terminal residue" evidence="3">
    <location>
        <position position="56"/>
    </location>
</feature>
<dbReference type="InterPro" id="IPR029058">
    <property type="entry name" value="AB_hydrolase_fold"/>
</dbReference>
<dbReference type="Gene3D" id="3.40.50.1820">
    <property type="entry name" value="alpha/beta hydrolase"/>
    <property type="match status" value="1"/>
</dbReference>
<dbReference type="InterPro" id="IPR002018">
    <property type="entry name" value="CarbesteraseB"/>
</dbReference>
<evidence type="ECO:0000256" key="1">
    <source>
        <dbReference type="ARBA" id="ARBA00005964"/>
    </source>
</evidence>
<dbReference type="SUPFAM" id="SSF53474">
    <property type="entry name" value="alpha/beta-Hydrolases"/>
    <property type="match status" value="1"/>
</dbReference>
<organism evidence="3 4">
    <name type="scientific">Cirrhinus mrigala</name>
    <name type="common">Mrigala</name>
    <dbReference type="NCBI Taxonomy" id="683832"/>
    <lineage>
        <taxon>Eukaryota</taxon>
        <taxon>Metazoa</taxon>
        <taxon>Chordata</taxon>
        <taxon>Craniata</taxon>
        <taxon>Vertebrata</taxon>
        <taxon>Euteleostomi</taxon>
        <taxon>Actinopterygii</taxon>
        <taxon>Neopterygii</taxon>
        <taxon>Teleostei</taxon>
        <taxon>Ostariophysi</taxon>
        <taxon>Cypriniformes</taxon>
        <taxon>Cyprinidae</taxon>
        <taxon>Labeoninae</taxon>
        <taxon>Labeonini</taxon>
        <taxon>Cirrhinus</taxon>
    </lineage>
</organism>
<accession>A0ABD0Q8G4</accession>
<protein>
    <recommendedName>
        <fullName evidence="2">Carboxylesterase type B domain-containing protein</fullName>
    </recommendedName>
</protein>
<sequence>FLSTGDQSAKGNYGLLDQIQALRWLNENIGHFGGDPERITIFGSGAGASCVNLLIL</sequence>
<dbReference type="Proteomes" id="UP001529510">
    <property type="component" value="Unassembled WGS sequence"/>
</dbReference>
<comment type="similarity">
    <text evidence="1">Belongs to the type-B carboxylesterase/lipase family.</text>
</comment>
<comment type="caution">
    <text evidence="3">The sequence shown here is derived from an EMBL/GenBank/DDBJ whole genome shotgun (WGS) entry which is preliminary data.</text>
</comment>